<dbReference type="EC" id="2.1.1.290" evidence="5"/>
<dbReference type="PANTHER" id="PTHR46529:SF1">
    <property type="entry name" value="TRNA WYBUTOSINE-SYNTHESIZING PROTEIN 4"/>
    <property type="match status" value="1"/>
</dbReference>
<dbReference type="Pfam" id="PF13418">
    <property type="entry name" value="Beta-prop_TYW4"/>
    <property type="match status" value="1"/>
</dbReference>
<dbReference type="OrthoDB" id="47172at2759"/>
<evidence type="ECO:0000256" key="14">
    <source>
        <dbReference type="SAM" id="MobiDB-lite"/>
    </source>
</evidence>
<keyword evidence="9" id="KW-0949">S-adenosyl-L-methionine</keyword>
<dbReference type="InterPro" id="IPR029063">
    <property type="entry name" value="SAM-dependent_MTases_sf"/>
</dbReference>
<proteinExistence type="inferred from homology"/>
<evidence type="ECO:0000256" key="9">
    <source>
        <dbReference type="ARBA" id="ARBA00022691"/>
    </source>
</evidence>
<evidence type="ECO:0000256" key="7">
    <source>
        <dbReference type="ARBA" id="ARBA00022603"/>
    </source>
</evidence>
<evidence type="ECO:0000259" key="15">
    <source>
        <dbReference type="Pfam" id="PF13621"/>
    </source>
</evidence>
<feature type="compositionally biased region" description="Basic and acidic residues" evidence="14">
    <location>
        <begin position="27"/>
        <end position="40"/>
    </location>
</feature>
<evidence type="ECO:0000256" key="11">
    <source>
        <dbReference type="ARBA" id="ARBA00029750"/>
    </source>
</evidence>
<evidence type="ECO:0000256" key="10">
    <source>
        <dbReference type="ARBA" id="ARBA00022694"/>
    </source>
</evidence>
<feature type="region of interest" description="Disordered" evidence="14">
    <location>
        <begin position="360"/>
        <end position="387"/>
    </location>
</feature>
<dbReference type="InterPro" id="IPR007213">
    <property type="entry name" value="Ppm1/Ppm2/Tcmp"/>
</dbReference>
<dbReference type="AlphaFoldDB" id="A0A420XZ24"/>
<evidence type="ECO:0000256" key="12">
    <source>
        <dbReference type="ARBA" id="ARBA00030847"/>
    </source>
</evidence>
<dbReference type="Gene3D" id="2.60.120.650">
    <property type="entry name" value="Cupin"/>
    <property type="match status" value="1"/>
</dbReference>
<comment type="catalytic activity">
    <reaction evidence="13">
        <text>7-[(3S)-(3-amino-3-methoxycarbonyl)propyl]wyosine(37) in tRNA(Phe) + S-adenosyl-L-methionine + CO2 = wybutosine(37) in tRNA(Phe) + S-adenosyl-L-homocysteine + 2 H(+)</text>
        <dbReference type="Rhea" id="RHEA:37119"/>
        <dbReference type="Rhea" id="RHEA-COMP:11844"/>
        <dbReference type="Rhea" id="RHEA-COMP:11847"/>
        <dbReference type="ChEBI" id="CHEBI:15378"/>
        <dbReference type="ChEBI" id="CHEBI:16526"/>
        <dbReference type="ChEBI" id="CHEBI:57856"/>
        <dbReference type="ChEBI" id="CHEBI:59789"/>
        <dbReference type="ChEBI" id="CHEBI:73544"/>
        <dbReference type="ChEBI" id="CHEBI:74275"/>
        <dbReference type="EC" id="2.3.1.231"/>
    </reaction>
</comment>
<dbReference type="InterPro" id="IPR015915">
    <property type="entry name" value="Kelch-typ_b-propeller"/>
</dbReference>
<dbReference type="Gene3D" id="3.40.50.150">
    <property type="entry name" value="Vaccinia Virus protein VP39"/>
    <property type="match status" value="1"/>
</dbReference>
<accession>A0A420XZ24</accession>
<organism evidence="16 17">
    <name type="scientific">Coniochaeta pulveracea</name>
    <dbReference type="NCBI Taxonomy" id="177199"/>
    <lineage>
        <taxon>Eukaryota</taxon>
        <taxon>Fungi</taxon>
        <taxon>Dikarya</taxon>
        <taxon>Ascomycota</taxon>
        <taxon>Pezizomycotina</taxon>
        <taxon>Sordariomycetes</taxon>
        <taxon>Sordariomycetidae</taxon>
        <taxon>Coniochaetales</taxon>
        <taxon>Coniochaetaceae</taxon>
        <taxon>Coniochaeta</taxon>
    </lineage>
</organism>
<dbReference type="STRING" id="177199.A0A420XZ24"/>
<evidence type="ECO:0000256" key="5">
    <source>
        <dbReference type="ARBA" id="ARBA00012779"/>
    </source>
</evidence>
<dbReference type="GO" id="GO:0030488">
    <property type="term" value="P:tRNA methylation"/>
    <property type="evidence" value="ECO:0007669"/>
    <property type="project" value="TreeGrafter"/>
</dbReference>
<dbReference type="SUPFAM" id="SSF117281">
    <property type="entry name" value="Kelch motif"/>
    <property type="match status" value="1"/>
</dbReference>
<dbReference type="Proteomes" id="UP000275385">
    <property type="component" value="Unassembled WGS sequence"/>
</dbReference>
<evidence type="ECO:0000256" key="2">
    <source>
        <dbReference type="ARBA" id="ARBA00004797"/>
    </source>
</evidence>
<dbReference type="EC" id="2.3.1.231" evidence="4"/>
<dbReference type="InterPro" id="IPR041667">
    <property type="entry name" value="Cupin_8"/>
</dbReference>
<reference evidence="16 17" key="1">
    <citation type="submission" date="2018-08" db="EMBL/GenBank/DDBJ databases">
        <title>Draft genome of the lignicolous fungus Coniochaeta pulveracea.</title>
        <authorList>
            <person name="Borstlap C.J."/>
            <person name="De Witt R.N."/>
            <person name="Botha A."/>
            <person name="Volschenk H."/>
        </authorList>
    </citation>
    <scope>NUCLEOTIDE SEQUENCE [LARGE SCALE GENOMIC DNA]</scope>
    <source>
        <strain evidence="16 17">CAB683</strain>
    </source>
</reference>
<feature type="region of interest" description="Disordered" evidence="14">
    <location>
        <begin position="16"/>
        <end position="48"/>
    </location>
</feature>
<comment type="caution">
    <text evidence="16">The sequence shown here is derived from an EMBL/GenBank/DDBJ whole genome shotgun (WGS) entry which is preliminary data.</text>
</comment>
<evidence type="ECO:0000256" key="1">
    <source>
        <dbReference type="ARBA" id="ARBA00001806"/>
    </source>
</evidence>
<comment type="pathway">
    <text evidence="2">tRNA modification; wybutosine-tRNA(Phe) biosynthesis.</text>
</comment>
<evidence type="ECO:0000256" key="3">
    <source>
        <dbReference type="ARBA" id="ARBA00010703"/>
    </source>
</evidence>
<comment type="catalytic activity">
    <reaction evidence="1">
        <text>7-[(3S)-3-amino-3-carboxypropyl]wyosine(37) in tRNA(Phe) + S-adenosyl-L-methionine = 7-[(3S)-(3-amino-3-methoxycarbonyl)propyl]wyosine(37) in tRNA(Phe) + S-adenosyl-L-homocysteine</text>
        <dbReference type="Rhea" id="RHEA:36903"/>
        <dbReference type="Rhea" id="RHEA-COMP:10379"/>
        <dbReference type="Rhea" id="RHEA-COMP:11844"/>
        <dbReference type="ChEBI" id="CHEBI:57856"/>
        <dbReference type="ChEBI" id="CHEBI:59789"/>
        <dbReference type="ChEBI" id="CHEBI:73543"/>
        <dbReference type="ChEBI" id="CHEBI:74275"/>
        <dbReference type="EC" id="2.1.1.290"/>
    </reaction>
</comment>
<protein>
    <recommendedName>
        <fullName evidence="6">tRNA wybutosine-synthesizing protein 4</fullName>
        <ecNumber evidence="5">2.1.1.290</ecNumber>
        <ecNumber evidence="4">2.3.1.231</ecNumber>
    </recommendedName>
    <alternativeName>
        <fullName evidence="12">tRNA(Phe) (7-(3-amino-3-(methoxycarbonyl)propyl)wyosine(37)-N)-methoxycarbonyltransferase</fullName>
    </alternativeName>
    <alternativeName>
        <fullName evidence="11">tRNA(Phe) (7-(3-amino-3-carboxypropyl)wyosine(37)-O)-methyltransferase</fullName>
    </alternativeName>
</protein>
<dbReference type="Pfam" id="PF04072">
    <property type="entry name" value="LCM"/>
    <property type="match status" value="1"/>
</dbReference>
<evidence type="ECO:0000256" key="8">
    <source>
        <dbReference type="ARBA" id="ARBA00022679"/>
    </source>
</evidence>
<dbReference type="SUPFAM" id="SSF51197">
    <property type="entry name" value="Clavaminate synthase-like"/>
    <property type="match status" value="1"/>
</dbReference>
<keyword evidence="8 16" id="KW-0808">Transferase</keyword>
<dbReference type="GO" id="GO:0008175">
    <property type="term" value="F:tRNA methyltransferase activity"/>
    <property type="evidence" value="ECO:0007669"/>
    <property type="project" value="TreeGrafter"/>
</dbReference>
<dbReference type="PANTHER" id="PTHR46529">
    <property type="entry name" value="TRNA WYBUTOSINE-SYNTHESIZING PROTEIN 4"/>
    <property type="match status" value="1"/>
</dbReference>
<dbReference type="Pfam" id="PF13621">
    <property type="entry name" value="Cupin_8"/>
    <property type="match status" value="1"/>
</dbReference>
<dbReference type="FunFam" id="3.40.50.150:FF:000383">
    <property type="entry name" value="Leucine carboxyl methyltransferase 2"/>
    <property type="match status" value="1"/>
</dbReference>
<gene>
    <name evidence="16" type="primary">PPM2</name>
    <name evidence="16" type="ORF">DL546_003956</name>
</gene>
<feature type="domain" description="Cupin-like" evidence="15">
    <location>
        <begin position="772"/>
        <end position="908"/>
    </location>
</feature>
<keyword evidence="17" id="KW-1185">Reference proteome</keyword>
<name>A0A420XZ24_9PEZI</name>
<evidence type="ECO:0000256" key="4">
    <source>
        <dbReference type="ARBA" id="ARBA00012155"/>
    </source>
</evidence>
<evidence type="ECO:0000256" key="13">
    <source>
        <dbReference type="ARBA" id="ARBA00049250"/>
    </source>
</evidence>
<evidence type="ECO:0000313" key="16">
    <source>
        <dbReference type="EMBL" id="RKU40780.1"/>
    </source>
</evidence>
<evidence type="ECO:0000313" key="17">
    <source>
        <dbReference type="Proteomes" id="UP000275385"/>
    </source>
</evidence>
<sequence length="915" mass="102137">MTDALDILQVVSRMAEAGVGKGKKGKKDPSERSAKDRAQDDQVMGTNNSSIVSKRSVEKLYYPDEPHFFRYFVRKFQRRSPLINRGYHLRLHVIDRTVRNFLRKQDGKPKVVINLGCGYDVLPWQTWTRYAGDCRDVKFLDIDFPDLMLKKRKTVLETEELKRDVTGIEVLGSDSKVLLKSDRYAQIGCDLRQLAAIRTAIGELVDIDTTSFLFVAEVSITYMETEPADAIIQWASGLGQSEFCLLEQLLPDGPDHPFAKTMLSHFDKLSTPLKSVHQYQTIADQKNRFLSRGWTSIKAWNLWQAWRDDVFLSAEERRKLDEVEPFDEWEEFALFGSHYCIINAGNYEGFGPKESPVTVEKAHENNNQPGNADHSWAYKENPGTKGQRRFGGAMKVKNLHGEDVFANVMGLGPSSRLSSLDLYDKFPSSHQQFPTSSTGPSSRMCHTITNVGHIGELLVGGRTSPANPWKDCWLYDRRTNCWEKTYDLPVALYRHSATRLGDSSFALVTGGKTGPTSIFNGWLVYHPERGWLECEVRNDGEPLEPVFGATLIYTRGSHPLRKGYLAGGMTVDGVIADQIVEWTLNMVNPEKPTISFSTVPPRGRAFQDRPLINRFGAASILPSGYDSVILIGGVVNDRLLPYEDELTVWNASRGTVDPPAETPGLGSRTAPAERRALLVGHSALITEADQVVILGGGATCFSMGTYWNKGPYTLDLSFSDNPVDALKIQYLQTVEILPGEVPRGALGNETQGSSAPETTPIPHLLIRSAADFEGILRKGQPAVLKGLSLGPCTGRWDLEYISDKAGPERKVVVHESPSQTMDFNAKNFQYVTKTFSGFTSEVQQGRRLYLRALSAESPADRPANLADDYPALAEDFILPEQLSFVRENTFSSVLRISGPVNMWLHYDVKPYAPSF</sequence>
<keyword evidence="7 16" id="KW-0489">Methyltransferase</keyword>
<keyword evidence="10" id="KW-0819">tRNA processing</keyword>
<dbReference type="EMBL" id="QVQW01000092">
    <property type="protein sequence ID" value="RKU40780.1"/>
    <property type="molecule type" value="Genomic_DNA"/>
</dbReference>
<evidence type="ECO:0000256" key="6">
    <source>
        <dbReference type="ARBA" id="ARBA00018045"/>
    </source>
</evidence>
<comment type="similarity">
    <text evidence="3">Belongs to the methyltransferase superfamily. LCMT family.</text>
</comment>
<dbReference type="SUPFAM" id="SSF53335">
    <property type="entry name" value="S-adenosyl-L-methionine-dependent methyltransferases"/>
    <property type="match status" value="1"/>
</dbReference>
<dbReference type="GO" id="GO:0031591">
    <property type="term" value="P:wybutosine biosynthetic process"/>
    <property type="evidence" value="ECO:0007669"/>
    <property type="project" value="TreeGrafter"/>
</dbReference>
<dbReference type="Gene3D" id="2.120.10.80">
    <property type="entry name" value="Kelch-type beta propeller"/>
    <property type="match status" value="1"/>
</dbReference>
<dbReference type="UniPathway" id="UPA00375"/>